<dbReference type="EC" id="6.3.2.1" evidence="3"/>
<comment type="similarity">
    <text evidence="2">Belongs to the pantothenate synthetase family.</text>
</comment>
<dbReference type="InterPro" id="IPR003721">
    <property type="entry name" value="Pantoate_ligase"/>
</dbReference>
<sequence>MGDHYIPSSQCRDIRSFIDAGVIRLCRMKAVTLSLRDIKHVPHGETLDPIGPRSHDSTFSAATSIPGHIPGITNMTPISRVSRPNHRLVFPARKHLTSSFTRAVRASAAQPNLRFFSTCPSLRSASASTPKTHIFHHVAPLRTYRRDLLLNKRTVGLVPTMGALHEGHASLVRHAAAENTDVFVTIYVNPTQFGLNEDLASYPKTWDSDLQMLHKLDEELASAGHGRVTAVFAPSTKTMYPTLPPDSSIPGVGSFIEMRPLGQVLEGASRPVFFRGVATVCMKLFNICTPDRVYFGQKDIQQTRVINRLIKDFHLDTQLRIIPTSREADGLALSSRNVYLGTRRRNMGIVLYQALRKAESQYRVGKRSRGDILWPAVDHGNKMVLEQERMEPGQRALFEVDYLSLADPDTMEEIDHVDETRGAILSGAIKMLPIEEARDGEELGVGEGKIAVRLIDNIVLDAVK</sequence>
<gene>
    <name evidence="12" type="ORF">LEMA_P035110.1</name>
</gene>
<keyword evidence="7" id="KW-0547">Nucleotide-binding</keyword>
<protein>
    <recommendedName>
        <fullName evidence="4">Pantoate--beta-alanine ligase</fullName>
        <ecNumber evidence="3">6.3.2.1</ecNumber>
    </recommendedName>
    <alternativeName>
        <fullName evidence="10">Pantoate-activating enzyme</fullName>
    </alternativeName>
    <alternativeName>
        <fullName evidence="9">Pantothenate synthetase</fullName>
    </alternativeName>
</protein>
<dbReference type="Pfam" id="PF02569">
    <property type="entry name" value="Pantoate_ligase"/>
    <property type="match status" value="1"/>
</dbReference>
<dbReference type="STRING" id="985895.E4ZRJ0"/>
<dbReference type="AlphaFoldDB" id="E4ZRJ0"/>
<name>E4ZRJ0_LEPMJ</name>
<dbReference type="HAMAP" id="MF_00158">
    <property type="entry name" value="PanC"/>
    <property type="match status" value="1"/>
</dbReference>
<dbReference type="PANTHER" id="PTHR21299:SF1">
    <property type="entry name" value="PANTOATE--BETA-ALANINE LIGASE"/>
    <property type="match status" value="1"/>
</dbReference>
<dbReference type="Gene3D" id="3.40.50.620">
    <property type="entry name" value="HUPs"/>
    <property type="match status" value="1"/>
</dbReference>
<keyword evidence="8" id="KW-0067">ATP-binding</keyword>
<evidence type="ECO:0000256" key="5">
    <source>
        <dbReference type="ARBA" id="ARBA00022598"/>
    </source>
</evidence>
<dbReference type="OrthoDB" id="2020436at2759"/>
<evidence type="ECO:0000256" key="2">
    <source>
        <dbReference type="ARBA" id="ARBA00009256"/>
    </source>
</evidence>
<keyword evidence="6" id="KW-0566">Pantothenate biosynthesis</keyword>
<dbReference type="PANTHER" id="PTHR21299">
    <property type="entry name" value="CYTIDYLATE KINASE/PANTOATE-BETA-ALANINE LIGASE"/>
    <property type="match status" value="1"/>
</dbReference>
<dbReference type="FunFam" id="3.40.50.620:FF:000013">
    <property type="entry name" value="Pantothenate synthetase"/>
    <property type="match status" value="1"/>
</dbReference>
<evidence type="ECO:0000256" key="11">
    <source>
        <dbReference type="ARBA" id="ARBA00048258"/>
    </source>
</evidence>
<dbReference type="GO" id="GO:0004592">
    <property type="term" value="F:pantoate-beta-alanine ligase activity"/>
    <property type="evidence" value="ECO:0007669"/>
    <property type="project" value="UniProtKB-EC"/>
</dbReference>
<dbReference type="NCBIfam" id="TIGR00018">
    <property type="entry name" value="panC"/>
    <property type="match status" value="1"/>
</dbReference>
<dbReference type="InterPro" id="IPR014729">
    <property type="entry name" value="Rossmann-like_a/b/a_fold"/>
</dbReference>
<keyword evidence="5" id="KW-0436">Ligase</keyword>
<dbReference type="GO" id="GO:0015940">
    <property type="term" value="P:pantothenate biosynthetic process"/>
    <property type="evidence" value="ECO:0007669"/>
    <property type="project" value="UniProtKB-UniPathway"/>
</dbReference>
<reference evidence="13" key="1">
    <citation type="journal article" date="2011" name="Nat. Commun.">
        <title>Effector diversification within compartments of the Leptosphaeria maculans genome affected by Repeat-Induced Point mutations.</title>
        <authorList>
            <person name="Rouxel T."/>
            <person name="Grandaubert J."/>
            <person name="Hane J.K."/>
            <person name="Hoede C."/>
            <person name="van de Wouw A.P."/>
            <person name="Couloux A."/>
            <person name="Dominguez V."/>
            <person name="Anthouard V."/>
            <person name="Bally P."/>
            <person name="Bourras S."/>
            <person name="Cozijnsen A.J."/>
            <person name="Ciuffetti L.M."/>
            <person name="Degrave A."/>
            <person name="Dilmaghani A."/>
            <person name="Duret L."/>
            <person name="Fudal I."/>
            <person name="Goodwin S.B."/>
            <person name="Gout L."/>
            <person name="Glaser N."/>
            <person name="Linglin J."/>
            <person name="Kema G.H.J."/>
            <person name="Lapalu N."/>
            <person name="Lawrence C.B."/>
            <person name="May K."/>
            <person name="Meyer M."/>
            <person name="Ollivier B."/>
            <person name="Poulain J."/>
            <person name="Schoch C.L."/>
            <person name="Simon A."/>
            <person name="Spatafora J.W."/>
            <person name="Stachowiak A."/>
            <person name="Turgeon B.G."/>
            <person name="Tyler B.M."/>
            <person name="Vincent D."/>
            <person name="Weissenbach J."/>
            <person name="Amselem J."/>
            <person name="Quesneville H."/>
            <person name="Oliver R.P."/>
            <person name="Wincker P."/>
            <person name="Balesdent M.-H."/>
            <person name="Howlett B.J."/>
        </authorList>
    </citation>
    <scope>NUCLEOTIDE SEQUENCE [LARGE SCALE GENOMIC DNA]</scope>
    <source>
        <strain evidence="13">JN3 / isolate v23.1.3 / race Av1-4-5-6-7-8</strain>
    </source>
</reference>
<dbReference type="SUPFAM" id="SSF52374">
    <property type="entry name" value="Nucleotidylyl transferase"/>
    <property type="match status" value="1"/>
</dbReference>
<evidence type="ECO:0000256" key="6">
    <source>
        <dbReference type="ARBA" id="ARBA00022655"/>
    </source>
</evidence>
<dbReference type="FunCoup" id="E4ZRJ0">
    <property type="interactions" value="166"/>
</dbReference>
<dbReference type="Gene3D" id="3.30.1300.10">
    <property type="entry name" value="Pantoate-beta-alanine ligase, C-terminal domain"/>
    <property type="match status" value="1"/>
</dbReference>
<dbReference type="InParanoid" id="E4ZRJ0"/>
<evidence type="ECO:0000256" key="3">
    <source>
        <dbReference type="ARBA" id="ARBA00012219"/>
    </source>
</evidence>
<dbReference type="EMBL" id="FP929116">
    <property type="protein sequence ID" value="CBX93837.1"/>
    <property type="molecule type" value="Genomic_DNA"/>
</dbReference>
<evidence type="ECO:0000313" key="13">
    <source>
        <dbReference type="Proteomes" id="UP000002668"/>
    </source>
</evidence>
<dbReference type="FunFam" id="3.30.1300.10:FF:000002">
    <property type="entry name" value="Pantoate--beta-alanine ligase"/>
    <property type="match status" value="1"/>
</dbReference>
<evidence type="ECO:0000313" key="12">
    <source>
        <dbReference type="EMBL" id="CBX93837.1"/>
    </source>
</evidence>
<accession>E4ZRJ0</accession>
<dbReference type="InterPro" id="IPR042176">
    <property type="entry name" value="Pantoate_ligase_C"/>
</dbReference>
<evidence type="ECO:0000256" key="1">
    <source>
        <dbReference type="ARBA" id="ARBA00004990"/>
    </source>
</evidence>
<keyword evidence="13" id="KW-1185">Reference proteome</keyword>
<dbReference type="eggNOG" id="KOG3042">
    <property type="taxonomic scope" value="Eukaryota"/>
</dbReference>
<evidence type="ECO:0000256" key="10">
    <source>
        <dbReference type="ARBA" id="ARBA00032806"/>
    </source>
</evidence>
<dbReference type="OMA" id="LWPAVDH"/>
<evidence type="ECO:0000256" key="9">
    <source>
        <dbReference type="ARBA" id="ARBA00029902"/>
    </source>
</evidence>
<evidence type="ECO:0000256" key="7">
    <source>
        <dbReference type="ARBA" id="ARBA00022741"/>
    </source>
</evidence>
<dbReference type="HOGENOM" id="CLU_047148_1_2_1"/>
<dbReference type="Proteomes" id="UP000002668">
    <property type="component" value="Genome"/>
</dbReference>
<dbReference type="GO" id="GO:0005524">
    <property type="term" value="F:ATP binding"/>
    <property type="evidence" value="ECO:0007669"/>
    <property type="project" value="UniProtKB-KW"/>
</dbReference>
<dbReference type="CDD" id="cd00560">
    <property type="entry name" value="PanC"/>
    <property type="match status" value="1"/>
</dbReference>
<evidence type="ECO:0000256" key="8">
    <source>
        <dbReference type="ARBA" id="ARBA00022840"/>
    </source>
</evidence>
<comment type="catalytic activity">
    <reaction evidence="11">
        <text>(R)-pantoate + beta-alanine + ATP = (R)-pantothenate + AMP + diphosphate + H(+)</text>
        <dbReference type="Rhea" id="RHEA:10912"/>
        <dbReference type="ChEBI" id="CHEBI:15378"/>
        <dbReference type="ChEBI" id="CHEBI:15980"/>
        <dbReference type="ChEBI" id="CHEBI:29032"/>
        <dbReference type="ChEBI" id="CHEBI:30616"/>
        <dbReference type="ChEBI" id="CHEBI:33019"/>
        <dbReference type="ChEBI" id="CHEBI:57966"/>
        <dbReference type="ChEBI" id="CHEBI:456215"/>
        <dbReference type="EC" id="6.3.2.1"/>
    </reaction>
</comment>
<organism evidence="13">
    <name type="scientific">Leptosphaeria maculans (strain JN3 / isolate v23.1.3 / race Av1-4-5-6-7-8)</name>
    <name type="common">Blackleg fungus</name>
    <name type="synonym">Phoma lingam</name>
    <dbReference type="NCBI Taxonomy" id="985895"/>
    <lineage>
        <taxon>Eukaryota</taxon>
        <taxon>Fungi</taxon>
        <taxon>Dikarya</taxon>
        <taxon>Ascomycota</taxon>
        <taxon>Pezizomycotina</taxon>
        <taxon>Dothideomycetes</taxon>
        <taxon>Pleosporomycetidae</taxon>
        <taxon>Pleosporales</taxon>
        <taxon>Pleosporineae</taxon>
        <taxon>Leptosphaeriaceae</taxon>
        <taxon>Plenodomus</taxon>
        <taxon>Plenodomus lingam/Leptosphaeria maculans species complex</taxon>
    </lineage>
</organism>
<dbReference type="UniPathway" id="UPA00028">
    <property type="reaction ID" value="UER00005"/>
</dbReference>
<proteinExistence type="inferred from homology"/>
<evidence type="ECO:0000256" key="4">
    <source>
        <dbReference type="ARBA" id="ARBA00015647"/>
    </source>
</evidence>
<dbReference type="VEuPathDB" id="FungiDB:LEMA_P035110.1"/>
<comment type="pathway">
    <text evidence="1">Cofactor biosynthesis; (R)-pantothenate biosynthesis; (R)-pantothenate from (R)-pantoate and beta-alanine: step 1/1.</text>
</comment>